<accession>A0AAN8TP47</accession>
<name>A0AAN8TP47_SOLBU</name>
<comment type="caution">
    <text evidence="1">The sequence shown here is derived from an EMBL/GenBank/DDBJ whole genome shotgun (WGS) entry which is preliminary data.</text>
</comment>
<evidence type="ECO:0000313" key="1">
    <source>
        <dbReference type="EMBL" id="KAK6789076.1"/>
    </source>
</evidence>
<dbReference type="Proteomes" id="UP001371456">
    <property type="component" value="Unassembled WGS sequence"/>
</dbReference>
<sequence>MRGKKVCCG</sequence>
<dbReference type="EMBL" id="JBANQN010000005">
    <property type="protein sequence ID" value="KAK6789076.1"/>
    <property type="molecule type" value="Genomic_DNA"/>
</dbReference>
<evidence type="ECO:0000313" key="2">
    <source>
        <dbReference type="Proteomes" id="UP001371456"/>
    </source>
</evidence>
<keyword evidence="2" id="KW-1185">Reference proteome</keyword>
<reference evidence="1 2" key="1">
    <citation type="submission" date="2024-02" db="EMBL/GenBank/DDBJ databases">
        <title>de novo genome assembly of Solanum bulbocastanum strain 11H21.</title>
        <authorList>
            <person name="Hosaka A.J."/>
        </authorList>
    </citation>
    <scope>NUCLEOTIDE SEQUENCE [LARGE SCALE GENOMIC DNA]</scope>
    <source>
        <tissue evidence="1">Young leaves</tissue>
    </source>
</reference>
<gene>
    <name evidence="1" type="ORF">RDI58_012875</name>
</gene>
<organism evidence="1 2">
    <name type="scientific">Solanum bulbocastanum</name>
    <name type="common">Wild potato</name>
    <dbReference type="NCBI Taxonomy" id="147425"/>
    <lineage>
        <taxon>Eukaryota</taxon>
        <taxon>Viridiplantae</taxon>
        <taxon>Streptophyta</taxon>
        <taxon>Embryophyta</taxon>
        <taxon>Tracheophyta</taxon>
        <taxon>Spermatophyta</taxon>
        <taxon>Magnoliopsida</taxon>
        <taxon>eudicotyledons</taxon>
        <taxon>Gunneridae</taxon>
        <taxon>Pentapetalae</taxon>
        <taxon>asterids</taxon>
        <taxon>lamiids</taxon>
        <taxon>Solanales</taxon>
        <taxon>Solanaceae</taxon>
        <taxon>Solanoideae</taxon>
        <taxon>Solaneae</taxon>
        <taxon>Solanum</taxon>
    </lineage>
</organism>
<proteinExistence type="predicted"/>
<protein>
    <submittedName>
        <fullName evidence="1">Uncharacterized protein</fullName>
    </submittedName>
</protein>